<feature type="domain" description="WSC" evidence="7">
    <location>
        <begin position="1"/>
        <end position="67"/>
    </location>
</feature>
<protein>
    <recommendedName>
        <fullName evidence="7">WSC domain-containing protein</fullName>
    </recommendedName>
</protein>
<dbReference type="STRING" id="1392247.A0A3N4KGB6"/>
<evidence type="ECO:0000256" key="4">
    <source>
        <dbReference type="ARBA" id="ARBA00022989"/>
    </source>
</evidence>
<evidence type="ECO:0000256" key="5">
    <source>
        <dbReference type="ARBA" id="ARBA00023136"/>
    </source>
</evidence>
<evidence type="ECO:0000256" key="1">
    <source>
        <dbReference type="ARBA" id="ARBA00004167"/>
    </source>
</evidence>
<evidence type="ECO:0000313" key="8">
    <source>
        <dbReference type="EMBL" id="RPB07401.1"/>
    </source>
</evidence>
<organism evidence="8 9">
    <name type="scientific">Morchella conica CCBAS932</name>
    <dbReference type="NCBI Taxonomy" id="1392247"/>
    <lineage>
        <taxon>Eukaryota</taxon>
        <taxon>Fungi</taxon>
        <taxon>Dikarya</taxon>
        <taxon>Ascomycota</taxon>
        <taxon>Pezizomycotina</taxon>
        <taxon>Pezizomycetes</taxon>
        <taxon>Pezizales</taxon>
        <taxon>Morchellaceae</taxon>
        <taxon>Morchella</taxon>
    </lineage>
</organism>
<keyword evidence="5" id="KW-0472">Membrane</keyword>
<feature type="non-terminal residue" evidence="8">
    <location>
        <position position="67"/>
    </location>
</feature>
<dbReference type="AlphaFoldDB" id="A0A3N4KGB6"/>
<keyword evidence="2" id="KW-0812">Transmembrane</keyword>
<name>A0A3N4KGB6_9PEZI</name>
<evidence type="ECO:0000313" key="9">
    <source>
        <dbReference type="Proteomes" id="UP000277580"/>
    </source>
</evidence>
<evidence type="ECO:0000256" key="6">
    <source>
        <dbReference type="ARBA" id="ARBA00023180"/>
    </source>
</evidence>
<dbReference type="InterPro" id="IPR002889">
    <property type="entry name" value="WSC_carb-bd"/>
</dbReference>
<evidence type="ECO:0000256" key="3">
    <source>
        <dbReference type="ARBA" id="ARBA00022729"/>
    </source>
</evidence>
<dbReference type="PANTHER" id="PTHR24269">
    <property type="entry name" value="KREMEN PROTEIN"/>
    <property type="match status" value="1"/>
</dbReference>
<dbReference type="Proteomes" id="UP000277580">
    <property type="component" value="Unassembled WGS sequence"/>
</dbReference>
<dbReference type="PANTHER" id="PTHR24269:SF16">
    <property type="entry name" value="PROTEIN SLG1"/>
    <property type="match status" value="1"/>
</dbReference>
<reference evidence="8 9" key="1">
    <citation type="journal article" date="2018" name="Nat. Ecol. Evol.">
        <title>Pezizomycetes genomes reveal the molecular basis of ectomycorrhizal truffle lifestyle.</title>
        <authorList>
            <person name="Murat C."/>
            <person name="Payen T."/>
            <person name="Noel B."/>
            <person name="Kuo A."/>
            <person name="Morin E."/>
            <person name="Chen J."/>
            <person name="Kohler A."/>
            <person name="Krizsan K."/>
            <person name="Balestrini R."/>
            <person name="Da Silva C."/>
            <person name="Montanini B."/>
            <person name="Hainaut M."/>
            <person name="Levati E."/>
            <person name="Barry K.W."/>
            <person name="Belfiori B."/>
            <person name="Cichocki N."/>
            <person name="Clum A."/>
            <person name="Dockter R.B."/>
            <person name="Fauchery L."/>
            <person name="Guy J."/>
            <person name="Iotti M."/>
            <person name="Le Tacon F."/>
            <person name="Lindquist E.A."/>
            <person name="Lipzen A."/>
            <person name="Malagnac F."/>
            <person name="Mello A."/>
            <person name="Molinier V."/>
            <person name="Miyauchi S."/>
            <person name="Poulain J."/>
            <person name="Riccioni C."/>
            <person name="Rubini A."/>
            <person name="Sitrit Y."/>
            <person name="Splivallo R."/>
            <person name="Traeger S."/>
            <person name="Wang M."/>
            <person name="Zifcakova L."/>
            <person name="Wipf D."/>
            <person name="Zambonelli A."/>
            <person name="Paolocci F."/>
            <person name="Nowrousian M."/>
            <person name="Ottonello S."/>
            <person name="Baldrian P."/>
            <person name="Spatafora J.W."/>
            <person name="Henrissat B."/>
            <person name="Nagy L.G."/>
            <person name="Aury J.M."/>
            <person name="Wincker P."/>
            <person name="Grigoriev I.V."/>
            <person name="Bonfante P."/>
            <person name="Martin F.M."/>
        </authorList>
    </citation>
    <scope>NUCLEOTIDE SEQUENCE [LARGE SCALE GENOMIC DNA]</scope>
    <source>
        <strain evidence="8 9">CCBAS932</strain>
    </source>
</reference>
<keyword evidence="3" id="KW-0732">Signal</keyword>
<keyword evidence="9" id="KW-1185">Reference proteome</keyword>
<proteinExistence type="predicted"/>
<gene>
    <name evidence="8" type="ORF">P167DRAFT_477530</name>
</gene>
<dbReference type="PROSITE" id="PS51212">
    <property type="entry name" value="WSC"/>
    <property type="match status" value="1"/>
</dbReference>
<keyword evidence="4" id="KW-1133">Transmembrane helix</keyword>
<evidence type="ECO:0000259" key="7">
    <source>
        <dbReference type="PROSITE" id="PS51212"/>
    </source>
</evidence>
<dbReference type="Pfam" id="PF01822">
    <property type="entry name" value="WSC"/>
    <property type="match status" value="1"/>
</dbReference>
<dbReference type="OrthoDB" id="2019572at2759"/>
<dbReference type="GO" id="GO:0005886">
    <property type="term" value="C:plasma membrane"/>
    <property type="evidence" value="ECO:0007669"/>
    <property type="project" value="TreeGrafter"/>
</dbReference>
<evidence type="ECO:0000256" key="2">
    <source>
        <dbReference type="ARBA" id="ARBA00022692"/>
    </source>
</evidence>
<sequence>ITTSGCINWCDSKGFIYAGTEYAGQCFCSNDFAAPGRQAQPESDCNMPCEGNPAEICGGSARLSLFQ</sequence>
<dbReference type="InParanoid" id="A0A3N4KGB6"/>
<feature type="non-terminal residue" evidence="8">
    <location>
        <position position="1"/>
    </location>
</feature>
<dbReference type="InterPro" id="IPR051836">
    <property type="entry name" value="Kremen_rcpt"/>
</dbReference>
<dbReference type="EMBL" id="ML119184">
    <property type="protein sequence ID" value="RPB07401.1"/>
    <property type="molecule type" value="Genomic_DNA"/>
</dbReference>
<keyword evidence="6" id="KW-0325">Glycoprotein</keyword>
<comment type="subcellular location">
    <subcellularLocation>
        <location evidence="1">Membrane</location>
        <topology evidence="1">Single-pass membrane protein</topology>
    </subcellularLocation>
</comment>
<accession>A0A3N4KGB6</accession>